<dbReference type="Proteomes" id="UP000199220">
    <property type="component" value="Unassembled WGS sequence"/>
</dbReference>
<dbReference type="Pfam" id="PF00884">
    <property type="entry name" value="Sulfatase"/>
    <property type="match status" value="1"/>
</dbReference>
<feature type="region of interest" description="Disordered" evidence="5">
    <location>
        <begin position="1"/>
        <end position="23"/>
    </location>
</feature>
<gene>
    <name evidence="7" type="ORF">SAMN04488554_0438</name>
</gene>
<keyword evidence="8" id="KW-1185">Reference proteome</keyword>
<dbReference type="InterPro" id="IPR024607">
    <property type="entry name" value="Sulfatase_CS"/>
</dbReference>
<accession>A0A1H5CQ89</accession>
<dbReference type="GO" id="GO:0004065">
    <property type="term" value="F:arylsulfatase activity"/>
    <property type="evidence" value="ECO:0007669"/>
    <property type="project" value="TreeGrafter"/>
</dbReference>
<dbReference type="PROSITE" id="PS00523">
    <property type="entry name" value="SULFATASE_1"/>
    <property type="match status" value="1"/>
</dbReference>
<name>A0A1H5CQ89_9MICO</name>
<proteinExistence type="inferred from homology"/>
<evidence type="ECO:0000259" key="6">
    <source>
        <dbReference type="Pfam" id="PF00884"/>
    </source>
</evidence>
<dbReference type="SUPFAM" id="SSF53649">
    <property type="entry name" value="Alkaline phosphatase-like"/>
    <property type="match status" value="1"/>
</dbReference>
<dbReference type="CDD" id="cd16025">
    <property type="entry name" value="PAS_like"/>
    <property type="match status" value="1"/>
</dbReference>
<evidence type="ECO:0000256" key="1">
    <source>
        <dbReference type="ARBA" id="ARBA00008779"/>
    </source>
</evidence>
<dbReference type="PANTHER" id="PTHR42693:SF33">
    <property type="entry name" value="ARYLSULFATASE"/>
    <property type="match status" value="1"/>
</dbReference>
<dbReference type="InterPro" id="IPR050738">
    <property type="entry name" value="Sulfatase"/>
</dbReference>
<dbReference type="EMBL" id="FNTX01000001">
    <property type="protein sequence ID" value="SED68793.1"/>
    <property type="molecule type" value="Genomic_DNA"/>
</dbReference>
<evidence type="ECO:0000256" key="3">
    <source>
        <dbReference type="ARBA" id="ARBA00022801"/>
    </source>
</evidence>
<sequence>MYGDGHRSGRTVADAEPSWPAHHVAKNDRPNVLVVMLDDTGFSDLGCYGSEIRTPTIDRLAAAGLRYSNFHVTPLCSPTRASLLTGRNHHSVGMRFLADLDTGYQNSRGRVDPDVTTLPAALRERSYGTYLVGKWHLTPAHEITPSGPYQNWPLAKGFDRFYGFLDGCTDQHTPELYEDHHQVSPGADGYHLSTDLCDRAIGYVTEHVTFRPHDPFYLQLAFGATHAPFQAPEEYIAPYRDIFAKGWDRTRTDRLHRQVELGIVPEETALADRNPSVPAWSDLSDDEQELYVHLQAAYAGFLEHADAQLGRVIEALERTGELDNTIVMVMSDNGASREGARNGGVDTNVVYSHVPYSLEQQRRRLGEIGGPGAGAHYPEGWAMAGNTPFRYWKQFVDLGGVRSPLIVHWPEGVADVDAVRSQFAHVIDLAPTVLDCAGAEPSPQMHGESIAESFRRSAAPPTRSTQYWEMFGHRAILHGRWRAVTAHEEGAGYDLSEWRLYDTETDFAETTDVAADHPDVVQLLDELWWREAELHGVFPVDDRPLKLLLNEGVGVRLGLAGQDQVVLRPGAGHVPVSTKLAGIGRSQRVRAHLHAWDSSHEGVMLASGTGYGGYVLYIQGGQLVFEHVAIGERVRVQGRLTTAGDVTVGFEVRTADDHSAQVRLLQGEEEIGKVDVPFTFGHLSFWGVDVGRDRLCQVSDAYPGEFAFPDEVLDRVEITVLSALNEDDLVDLAMRES</sequence>
<evidence type="ECO:0000256" key="5">
    <source>
        <dbReference type="SAM" id="MobiDB-lite"/>
    </source>
</evidence>
<comment type="similarity">
    <text evidence="1">Belongs to the sulfatase family.</text>
</comment>
<dbReference type="Gene3D" id="3.40.720.10">
    <property type="entry name" value="Alkaline Phosphatase, subunit A"/>
    <property type="match status" value="1"/>
</dbReference>
<dbReference type="STRING" id="648782.SAMN04488554_0438"/>
<dbReference type="InterPro" id="IPR000917">
    <property type="entry name" value="Sulfatase_N"/>
</dbReference>
<evidence type="ECO:0000256" key="2">
    <source>
        <dbReference type="ARBA" id="ARBA00022723"/>
    </source>
</evidence>
<dbReference type="AlphaFoldDB" id="A0A1H5CQ89"/>
<evidence type="ECO:0000313" key="7">
    <source>
        <dbReference type="EMBL" id="SED68793.1"/>
    </source>
</evidence>
<dbReference type="InterPro" id="IPR017850">
    <property type="entry name" value="Alkaline_phosphatase_core_sf"/>
</dbReference>
<dbReference type="GO" id="GO:0046872">
    <property type="term" value="F:metal ion binding"/>
    <property type="evidence" value="ECO:0007669"/>
    <property type="project" value="UniProtKB-KW"/>
</dbReference>
<dbReference type="PANTHER" id="PTHR42693">
    <property type="entry name" value="ARYLSULFATASE FAMILY MEMBER"/>
    <property type="match status" value="1"/>
</dbReference>
<feature type="domain" description="Sulfatase N-terminal" evidence="6">
    <location>
        <begin position="30"/>
        <end position="439"/>
    </location>
</feature>
<keyword evidence="2" id="KW-0479">Metal-binding</keyword>
<protein>
    <submittedName>
        <fullName evidence="7">Arylsulfatase</fullName>
    </submittedName>
</protein>
<keyword evidence="4" id="KW-0106">Calcium</keyword>
<dbReference type="Gene3D" id="3.30.1120.10">
    <property type="match status" value="1"/>
</dbReference>
<reference evidence="8" key="1">
    <citation type="submission" date="2016-10" db="EMBL/GenBank/DDBJ databases">
        <authorList>
            <person name="Varghese N."/>
            <person name="Submissions S."/>
        </authorList>
    </citation>
    <scope>NUCLEOTIDE SEQUENCE [LARGE SCALE GENOMIC DNA]</scope>
    <source>
        <strain evidence="8">DSM 21368</strain>
    </source>
</reference>
<evidence type="ECO:0000313" key="8">
    <source>
        <dbReference type="Proteomes" id="UP000199220"/>
    </source>
</evidence>
<keyword evidence="3" id="KW-0378">Hydrolase</keyword>
<organism evidence="7 8">
    <name type="scientific">Ruania alba</name>
    <dbReference type="NCBI Taxonomy" id="648782"/>
    <lineage>
        <taxon>Bacteria</taxon>
        <taxon>Bacillati</taxon>
        <taxon>Actinomycetota</taxon>
        <taxon>Actinomycetes</taxon>
        <taxon>Micrococcales</taxon>
        <taxon>Ruaniaceae</taxon>
        <taxon>Ruania</taxon>
    </lineage>
</organism>
<evidence type="ECO:0000256" key="4">
    <source>
        <dbReference type="ARBA" id="ARBA00022837"/>
    </source>
</evidence>